<accession>A0ABU2YJI8</accession>
<sequence length="266" mass="30561">MIKFFRHIRKSLIEQNKMGKYFKYAIGEIILVVIGILIALQINTWNEDRKNRVKEKVYITNIQRDLKAQLVILDRASNGELSSFTSLSNAQKSYHQHNKFIVNTKSLAEISAINDRFTFNIIDTALEEIKSSGNLDIIQNRTVKDSLLKYYDEIGLYGQIISSNNLGNDLTAMDKSMALTSVMGDDSKAWLDFNAGIADTFKKMPDNILELVSKSINIPENALVLYNLINYKKSVSFFHFTVYKEVKKKIHDLNNLLLENYSFLEK</sequence>
<gene>
    <name evidence="2" type="ORF">RM697_06745</name>
</gene>
<evidence type="ECO:0000313" key="3">
    <source>
        <dbReference type="Proteomes" id="UP001259492"/>
    </source>
</evidence>
<evidence type="ECO:0000256" key="1">
    <source>
        <dbReference type="SAM" id="Phobius"/>
    </source>
</evidence>
<keyword evidence="3" id="KW-1185">Reference proteome</keyword>
<dbReference type="EMBL" id="JAVRIA010000003">
    <property type="protein sequence ID" value="MDT0558335.1"/>
    <property type="molecule type" value="Genomic_DNA"/>
</dbReference>
<dbReference type="InterPro" id="IPR045749">
    <property type="entry name" value="DUF6090"/>
</dbReference>
<organism evidence="2 3">
    <name type="scientific">Microcosmobacter mediterraneus</name>
    <dbReference type="NCBI Taxonomy" id="3075607"/>
    <lineage>
        <taxon>Bacteria</taxon>
        <taxon>Pseudomonadati</taxon>
        <taxon>Bacteroidota</taxon>
        <taxon>Flavobacteriia</taxon>
        <taxon>Flavobacteriales</taxon>
        <taxon>Flavobacteriaceae</taxon>
        <taxon>Microcosmobacter</taxon>
    </lineage>
</organism>
<reference evidence="2 3" key="1">
    <citation type="submission" date="2023-09" db="EMBL/GenBank/DDBJ databases">
        <authorList>
            <person name="Rey-Velasco X."/>
        </authorList>
    </citation>
    <scope>NUCLEOTIDE SEQUENCE [LARGE SCALE GENOMIC DNA]</scope>
    <source>
        <strain evidence="2 3">W332</strain>
    </source>
</reference>
<protein>
    <submittedName>
        <fullName evidence="2">DUF6090 family protein</fullName>
    </submittedName>
</protein>
<comment type="caution">
    <text evidence="2">The sequence shown here is derived from an EMBL/GenBank/DDBJ whole genome shotgun (WGS) entry which is preliminary data.</text>
</comment>
<proteinExistence type="predicted"/>
<dbReference type="Pfam" id="PF19578">
    <property type="entry name" value="DUF6090"/>
    <property type="match status" value="1"/>
</dbReference>
<dbReference type="Proteomes" id="UP001259492">
    <property type="component" value="Unassembled WGS sequence"/>
</dbReference>
<name>A0ABU2YJI8_9FLAO</name>
<feature type="transmembrane region" description="Helical" evidence="1">
    <location>
        <begin position="21"/>
        <end position="42"/>
    </location>
</feature>
<keyword evidence="1" id="KW-0472">Membrane</keyword>
<dbReference type="RefSeq" id="WP_311427109.1">
    <property type="nucleotide sequence ID" value="NZ_JAVRIA010000003.1"/>
</dbReference>
<keyword evidence="1" id="KW-1133">Transmembrane helix</keyword>
<keyword evidence="1" id="KW-0812">Transmembrane</keyword>
<evidence type="ECO:0000313" key="2">
    <source>
        <dbReference type="EMBL" id="MDT0558335.1"/>
    </source>
</evidence>